<dbReference type="InterPro" id="IPR052519">
    <property type="entry name" value="Euk-type_GlcNAc_Kinase"/>
</dbReference>
<dbReference type="Proteomes" id="UP000550729">
    <property type="component" value="Unassembled WGS sequence"/>
</dbReference>
<evidence type="ECO:0000259" key="1">
    <source>
        <dbReference type="Pfam" id="PF01869"/>
    </source>
</evidence>
<dbReference type="AlphaFoldDB" id="A0A848KZE5"/>
<dbReference type="PANTHER" id="PTHR43190">
    <property type="entry name" value="N-ACETYL-D-GLUCOSAMINE KINASE"/>
    <property type="match status" value="1"/>
</dbReference>
<evidence type="ECO:0000313" key="2">
    <source>
        <dbReference type="EMBL" id="NMO04084.1"/>
    </source>
</evidence>
<reference evidence="2 3" key="1">
    <citation type="submission" date="2020-04" db="EMBL/GenBank/DDBJ databases">
        <title>Gordonia sp. nov. TBRC 11910.</title>
        <authorList>
            <person name="Suriyachadkun C."/>
        </authorList>
    </citation>
    <scope>NUCLEOTIDE SEQUENCE [LARGE SCALE GENOMIC DNA]</scope>
    <source>
        <strain evidence="2 3">TBRC 11910</strain>
    </source>
</reference>
<sequence>MSQHAVLALDIGGSKTHAVLARNGAVVAESIVGSANVSSVGVIEAGRQLDVVIERVGGADGIRAVCAGAAGVDTPSSVKVLRDLISERIPQARVRVVHDSQIILAAAGVIDGIAVISGTGSVAWGRAGDTSARAGGWGYLLGDEGSGYWVAREAIRRLLASIDDNHPGQPLGQELAADCGLSDAMELLNHFYAQTDRRYWAGRARVVFEMAQADDPLSTGIVDAASTALAELVLQVAARLQMKGPVVMAGGLAVHQPALQRGVRRVLGARGITDVRVLSVDPVRGAVELAGRLLDDDSPAPRPAS</sequence>
<keyword evidence="3" id="KW-1185">Reference proteome</keyword>
<dbReference type="Gene3D" id="3.30.420.40">
    <property type="match status" value="2"/>
</dbReference>
<dbReference type="PANTHER" id="PTHR43190:SF3">
    <property type="entry name" value="N-ACETYL-D-GLUCOSAMINE KINASE"/>
    <property type="match status" value="1"/>
</dbReference>
<dbReference type="CDD" id="cd24007">
    <property type="entry name" value="ASKHA_NBD_eukNAGK-like"/>
    <property type="match status" value="1"/>
</dbReference>
<proteinExistence type="predicted"/>
<accession>A0A848KZE5</accession>
<dbReference type="InterPro" id="IPR002731">
    <property type="entry name" value="ATPase_BadF"/>
</dbReference>
<name>A0A848KZE5_9ACTN</name>
<dbReference type="RefSeq" id="WP_170196586.1">
    <property type="nucleotide sequence ID" value="NZ_JABBNB010000030.1"/>
</dbReference>
<dbReference type="InterPro" id="IPR043129">
    <property type="entry name" value="ATPase_NBD"/>
</dbReference>
<gene>
    <name evidence="2" type="ORF">HH308_22980</name>
</gene>
<dbReference type="Pfam" id="PF01869">
    <property type="entry name" value="BcrAD_BadFG"/>
    <property type="match status" value="1"/>
</dbReference>
<evidence type="ECO:0000313" key="3">
    <source>
        <dbReference type="Proteomes" id="UP000550729"/>
    </source>
</evidence>
<protein>
    <submittedName>
        <fullName evidence="2">ATPase</fullName>
    </submittedName>
</protein>
<comment type="caution">
    <text evidence="2">The sequence shown here is derived from an EMBL/GenBank/DDBJ whole genome shotgun (WGS) entry which is preliminary data.</text>
</comment>
<dbReference type="EMBL" id="JABBNB010000030">
    <property type="protein sequence ID" value="NMO04084.1"/>
    <property type="molecule type" value="Genomic_DNA"/>
</dbReference>
<dbReference type="SUPFAM" id="SSF53067">
    <property type="entry name" value="Actin-like ATPase domain"/>
    <property type="match status" value="2"/>
</dbReference>
<feature type="domain" description="ATPase BadF/BadG/BcrA/BcrD type" evidence="1">
    <location>
        <begin position="9"/>
        <end position="290"/>
    </location>
</feature>
<organism evidence="2 3">
    <name type="scientific">Gordonia asplenii</name>
    <dbReference type="NCBI Taxonomy" id="2725283"/>
    <lineage>
        <taxon>Bacteria</taxon>
        <taxon>Bacillati</taxon>
        <taxon>Actinomycetota</taxon>
        <taxon>Actinomycetes</taxon>
        <taxon>Mycobacteriales</taxon>
        <taxon>Gordoniaceae</taxon>
        <taxon>Gordonia</taxon>
    </lineage>
</organism>